<sequence>MSNFETALKQSFTTKKELREWFKNNHLKEKEIYIKFYNKSSGVTSVDYSEALDEALCVGWIDSVVKKVTPDDDSRYQRFTPRRENSYWSYRNITKMEVLISKGLVLPNGKEVFENRPTKDKDEVYQQENPTLSKDFKQQIKLKTSQEGYDFYKDQSESYHKRVAKYVMSPKREHTRVNRVEELIVSLNSQTNIFKRIKNVHI</sequence>
<dbReference type="AlphaFoldDB" id="A0A152A9M9"/>
<dbReference type="Pfam" id="PF13376">
    <property type="entry name" value="OmdA"/>
    <property type="match status" value="1"/>
</dbReference>
<gene>
    <name evidence="1" type="ORF">DLAC_00230</name>
</gene>
<evidence type="ECO:0008006" key="3">
    <source>
        <dbReference type="Google" id="ProtNLM"/>
    </source>
</evidence>
<accession>A0A152A9M9</accession>
<comment type="caution">
    <text evidence="1">The sequence shown here is derived from an EMBL/GenBank/DDBJ whole genome shotgun (WGS) entry which is preliminary data.</text>
</comment>
<evidence type="ECO:0000313" key="1">
    <source>
        <dbReference type="EMBL" id="KYR02767.1"/>
    </source>
</evidence>
<dbReference type="Proteomes" id="UP000076078">
    <property type="component" value="Unassembled WGS sequence"/>
</dbReference>
<name>A0A152A9M9_TIELA</name>
<organism evidence="1 2">
    <name type="scientific">Tieghemostelium lacteum</name>
    <name type="common">Slime mold</name>
    <name type="synonym">Dictyostelium lacteum</name>
    <dbReference type="NCBI Taxonomy" id="361077"/>
    <lineage>
        <taxon>Eukaryota</taxon>
        <taxon>Amoebozoa</taxon>
        <taxon>Evosea</taxon>
        <taxon>Eumycetozoa</taxon>
        <taxon>Dictyostelia</taxon>
        <taxon>Dictyosteliales</taxon>
        <taxon>Raperosteliaceae</taxon>
        <taxon>Tieghemostelium</taxon>
    </lineage>
</organism>
<dbReference type="OrthoDB" id="19385at2759"/>
<reference evidence="1 2" key="1">
    <citation type="submission" date="2015-12" db="EMBL/GenBank/DDBJ databases">
        <title>Dictyostelia acquired genes for synthesis and detection of signals that induce cell-type specialization by lateral gene transfer from prokaryotes.</title>
        <authorList>
            <person name="Gloeckner G."/>
            <person name="Schaap P."/>
        </authorList>
    </citation>
    <scope>NUCLEOTIDE SEQUENCE [LARGE SCALE GENOMIC DNA]</scope>
    <source>
        <strain evidence="1 2">TK</strain>
    </source>
</reference>
<dbReference type="InParanoid" id="A0A152A9M9"/>
<dbReference type="EMBL" id="LODT01000001">
    <property type="protein sequence ID" value="KYR02767.1"/>
    <property type="molecule type" value="Genomic_DNA"/>
</dbReference>
<evidence type="ECO:0000313" key="2">
    <source>
        <dbReference type="Proteomes" id="UP000076078"/>
    </source>
</evidence>
<keyword evidence="2" id="KW-1185">Reference proteome</keyword>
<protein>
    <recommendedName>
        <fullName evidence="3">Bacteriocin-protection protein, YdeI/OmpD-associated family</fullName>
    </recommendedName>
</protein>
<proteinExistence type="predicted"/>